<dbReference type="RefSeq" id="WP_323982352.1">
    <property type="nucleotide sequence ID" value="NZ_JAYKBW010000001.1"/>
</dbReference>
<feature type="transmembrane region" description="Helical" evidence="1">
    <location>
        <begin position="39"/>
        <end position="56"/>
    </location>
</feature>
<dbReference type="EMBL" id="JAYKBW010000001">
    <property type="protein sequence ID" value="MEB3073829.1"/>
    <property type="molecule type" value="Genomic_DNA"/>
</dbReference>
<keyword evidence="1" id="KW-0812">Transmembrane</keyword>
<proteinExistence type="predicted"/>
<feature type="transmembrane region" description="Helical" evidence="1">
    <location>
        <begin position="68"/>
        <end position="83"/>
    </location>
</feature>
<feature type="transmembrane region" description="Helical" evidence="1">
    <location>
        <begin position="118"/>
        <end position="136"/>
    </location>
</feature>
<feature type="transmembrane region" description="Helical" evidence="1">
    <location>
        <begin position="236"/>
        <end position="255"/>
    </location>
</feature>
<keyword evidence="1" id="KW-1133">Transmembrane helix</keyword>
<sequence length="256" mass="29399">MKKKLLAIIHWLIGKNLIVATAVTSLAVSTLLIFHLPMAYGELLSLWVGTILSYSYAKERRLRYERPWWWFLAAIVCLSFLFLSWWGRLIFFLSAVLSIAYNAPFLRTPLRNIPYLKISIVAFCWVLGGVYLPLSAYEVPLFTYTITILALQYFLWVVVLILPFDIRDKYIDTPYLQTFSTAFGIVKTKVIGVLLMGIFVLLAVLIYPLSLVYVQLITACITVFLLLCAQENQSPFYSSLFVESIPMLYLIMVYAL</sequence>
<evidence type="ECO:0008006" key="4">
    <source>
        <dbReference type="Google" id="ProtNLM"/>
    </source>
</evidence>
<evidence type="ECO:0000313" key="2">
    <source>
        <dbReference type="EMBL" id="MEB3073829.1"/>
    </source>
</evidence>
<accession>A0ABU5Z4F9</accession>
<evidence type="ECO:0000313" key="3">
    <source>
        <dbReference type="Proteomes" id="UP001311730"/>
    </source>
</evidence>
<feature type="transmembrane region" description="Helical" evidence="1">
    <location>
        <begin position="12"/>
        <end position="33"/>
    </location>
</feature>
<name>A0ABU5Z4F9_9FLAO</name>
<dbReference type="Proteomes" id="UP001311730">
    <property type="component" value="Unassembled WGS sequence"/>
</dbReference>
<gene>
    <name evidence="2" type="ORF">VJJ08_00760</name>
</gene>
<keyword evidence="3" id="KW-1185">Reference proteome</keyword>
<feature type="transmembrane region" description="Helical" evidence="1">
    <location>
        <begin position="142"/>
        <end position="164"/>
    </location>
</feature>
<reference evidence="2 3" key="1">
    <citation type="submission" date="2023-12" db="EMBL/GenBank/DDBJ databases">
        <title>Genomic sequences of Capnocytophaga and Parvimonas strains.</title>
        <authorList>
            <person name="Watt R.M."/>
            <person name="Wang M."/>
            <person name="Yang T."/>
            <person name="Tong W.M."/>
        </authorList>
    </citation>
    <scope>NUCLEOTIDE SEQUENCE [LARGE SCALE GENOMIC DNA]</scope>
    <source>
        <strain evidence="2 3">CCUG 13096</strain>
    </source>
</reference>
<feature type="transmembrane region" description="Helical" evidence="1">
    <location>
        <begin position="212"/>
        <end position="229"/>
    </location>
</feature>
<protein>
    <recommendedName>
        <fullName evidence="4">Prenyltransferase</fullName>
    </recommendedName>
</protein>
<feature type="transmembrane region" description="Helical" evidence="1">
    <location>
        <begin position="185"/>
        <end position="206"/>
    </location>
</feature>
<feature type="transmembrane region" description="Helical" evidence="1">
    <location>
        <begin position="89"/>
        <end position="106"/>
    </location>
</feature>
<organism evidence="2 3">
    <name type="scientific">Capnocytophaga gingivalis</name>
    <dbReference type="NCBI Taxonomy" id="1017"/>
    <lineage>
        <taxon>Bacteria</taxon>
        <taxon>Pseudomonadati</taxon>
        <taxon>Bacteroidota</taxon>
        <taxon>Flavobacteriia</taxon>
        <taxon>Flavobacteriales</taxon>
        <taxon>Flavobacteriaceae</taxon>
        <taxon>Capnocytophaga</taxon>
    </lineage>
</organism>
<comment type="caution">
    <text evidence="2">The sequence shown here is derived from an EMBL/GenBank/DDBJ whole genome shotgun (WGS) entry which is preliminary data.</text>
</comment>
<keyword evidence="1" id="KW-0472">Membrane</keyword>
<evidence type="ECO:0000256" key="1">
    <source>
        <dbReference type="SAM" id="Phobius"/>
    </source>
</evidence>